<keyword evidence="6" id="KW-1185">Reference proteome</keyword>
<comment type="caution">
    <text evidence="5">The sequence shown here is derived from an EMBL/GenBank/DDBJ whole genome shotgun (WGS) entry which is preliminary data.</text>
</comment>
<evidence type="ECO:0000259" key="4">
    <source>
        <dbReference type="SMART" id="SM00927"/>
    </source>
</evidence>
<dbReference type="RefSeq" id="WP_059140241.1">
    <property type="nucleotide sequence ID" value="NZ_KQ130623.1"/>
</dbReference>
<dbReference type="CDD" id="cd22356">
    <property type="entry name" value="Sau3AI_N-like"/>
    <property type="match status" value="1"/>
</dbReference>
<dbReference type="Proteomes" id="UP000052258">
    <property type="component" value="Unassembled WGS sequence"/>
</dbReference>
<sequence length="494" mass="57188">MTNRELYDDYNPLDIERYGKNLIGLTFRDVLEANIQEEIILEERTNYYNNPRAKGGLGNLIEEFHFGYKPNNSPEPDFPNAGVELKVAPYEEKKKGGYKSGERLVLCMVPNDEPLTDNLLQAKLFNKIKAILLVLYLRKKGDKRTNFIIDYVKLFSIISDACKNDFPIIENDYKKIVNKIQAGEAHTISEGDTLYLGACTKGADAKKSLQPQYYNANIPAKRRAYCFKQSYVTHIINEYILNNVSTYDSIIKDDLEILDKTFEEVVLEQVSKFIGMDVNTLSELFKLKNPKGGLAKNFYSQIALRMLGVQSSNAEEFDKANIAIKSIRIQANNKNKESMSFPALNFKKFVNEQWEESEVYNFFSETKFLFMVFKEEKGQYVFKGGEFWNMPLYELDTIGKKEWLSVQRKIKNGVHFEIKDNRVLNDLPKSTETQIFHLRPHAAKSIYRIDGKIYGNGDINKDADELPNGDKMTKQCFWLNRKYILEIVKNMFEL</sequence>
<evidence type="ECO:0000256" key="3">
    <source>
        <dbReference type="ARBA" id="ARBA00022801"/>
    </source>
</evidence>
<dbReference type="InterPro" id="IPR011337">
    <property type="entry name" value="DNA_rep_MutH/RE_typeII_Sau3AI"/>
</dbReference>
<dbReference type="InterPro" id="IPR037057">
    <property type="entry name" value="DNA_rep_MutH/T2_RE_sf"/>
</dbReference>
<dbReference type="Gene3D" id="3.40.600.10">
    <property type="entry name" value="DNA mismatch repair MutH/Restriction endonuclease, type II"/>
    <property type="match status" value="2"/>
</dbReference>
<dbReference type="PATRIC" id="fig|1430899.3.peg.2657"/>
<dbReference type="InterPro" id="IPR011335">
    <property type="entry name" value="Restrct_endonuc-II-like"/>
</dbReference>
<accession>A0A0J8GAR8</accession>
<keyword evidence="1" id="KW-0540">Nuclease</keyword>
<dbReference type="NCBIfam" id="NF040973">
    <property type="entry name" value="restrict_Sau3AI"/>
    <property type="match status" value="1"/>
</dbReference>
<keyword evidence="3" id="KW-0378">Hydrolase</keyword>
<keyword evidence="2" id="KW-0255">Endonuclease</keyword>
<evidence type="ECO:0000256" key="1">
    <source>
        <dbReference type="ARBA" id="ARBA00022722"/>
    </source>
</evidence>
<organism evidence="5 6">
    <name type="scientific">Listeria fleischmannii 1991</name>
    <dbReference type="NCBI Taxonomy" id="1430899"/>
    <lineage>
        <taxon>Bacteria</taxon>
        <taxon>Bacillati</taxon>
        <taxon>Bacillota</taxon>
        <taxon>Bacilli</taxon>
        <taxon>Bacillales</taxon>
        <taxon>Listeriaceae</taxon>
        <taxon>Listeria</taxon>
    </lineage>
</organism>
<dbReference type="GO" id="GO:0016787">
    <property type="term" value="F:hydrolase activity"/>
    <property type="evidence" value="ECO:0007669"/>
    <property type="project" value="UniProtKB-KW"/>
</dbReference>
<reference evidence="5 6" key="1">
    <citation type="journal article" date="2015" name="Genome Biol. Evol.">
        <title>Comparative Genomics of Listeria Sensu Lato: Genus-Wide Differences in Evolutionary Dynamics and the Progressive Gain of Complex, Potentially Pathogenicity-Related Traits through Lateral Gene Transfer.</title>
        <authorList>
            <person name="Chiara M."/>
            <person name="Caruso M."/>
            <person name="D'Erchia A.M."/>
            <person name="Manzari C."/>
            <person name="Fraccalvieri R."/>
            <person name="Goffredo E."/>
            <person name="Latorre L."/>
            <person name="Miccolupo A."/>
            <person name="Padalino I."/>
            <person name="Santagada G."/>
            <person name="Chiocco D."/>
            <person name="Pesole G."/>
            <person name="Horner D.S."/>
            <person name="Parisi A."/>
        </authorList>
    </citation>
    <scope>NUCLEOTIDE SEQUENCE [LARGE SCALE GENOMIC DNA]</scope>
    <source>
        <strain evidence="5 6">1991</strain>
    </source>
</reference>
<evidence type="ECO:0000256" key="2">
    <source>
        <dbReference type="ARBA" id="ARBA00022759"/>
    </source>
</evidence>
<dbReference type="CDD" id="cd22355">
    <property type="entry name" value="Sau3AI_C"/>
    <property type="match status" value="1"/>
</dbReference>
<dbReference type="AlphaFoldDB" id="A0A0J8GAR8"/>
<dbReference type="SUPFAM" id="SSF52980">
    <property type="entry name" value="Restriction endonuclease-like"/>
    <property type="match status" value="2"/>
</dbReference>
<dbReference type="EMBL" id="AZHO01000038">
    <property type="protein sequence ID" value="KMT57908.1"/>
    <property type="molecule type" value="Genomic_DNA"/>
</dbReference>
<protein>
    <submittedName>
        <fullName evidence="5">LLAKR2I restriction enzyme</fullName>
    </submittedName>
</protein>
<dbReference type="GO" id="GO:0003677">
    <property type="term" value="F:DNA binding"/>
    <property type="evidence" value="ECO:0007669"/>
    <property type="project" value="InterPro"/>
</dbReference>
<feature type="domain" description="DNA mismatch repair MutH/Type II restriction enzyme Sau3AI" evidence="4">
    <location>
        <begin position="66"/>
        <end position="172"/>
    </location>
</feature>
<evidence type="ECO:0000313" key="5">
    <source>
        <dbReference type="EMBL" id="KMT57908.1"/>
    </source>
</evidence>
<gene>
    <name evidence="5" type="ORF">X560_2606</name>
</gene>
<name>A0A0J8GAR8_9LIST</name>
<proteinExistence type="predicted"/>
<dbReference type="Pfam" id="PF02976">
    <property type="entry name" value="MutH"/>
    <property type="match status" value="1"/>
</dbReference>
<evidence type="ECO:0000313" key="6">
    <source>
        <dbReference type="Proteomes" id="UP000052258"/>
    </source>
</evidence>
<dbReference type="GO" id="GO:0004519">
    <property type="term" value="F:endonuclease activity"/>
    <property type="evidence" value="ECO:0007669"/>
    <property type="project" value="UniProtKB-KW"/>
</dbReference>
<dbReference type="SMART" id="SM00927">
    <property type="entry name" value="MutH"/>
    <property type="match status" value="1"/>
</dbReference>